<feature type="compositionally biased region" description="Low complexity" evidence="1">
    <location>
        <begin position="835"/>
        <end position="857"/>
    </location>
</feature>
<dbReference type="GeneID" id="94832671"/>
<comment type="caution">
    <text evidence="2">The sequence shown here is derived from an EMBL/GenBank/DDBJ whole genome shotgun (WGS) entry which is preliminary data.</text>
</comment>
<dbReference type="GO" id="GO:0005654">
    <property type="term" value="C:nucleoplasm"/>
    <property type="evidence" value="ECO:0007669"/>
    <property type="project" value="TreeGrafter"/>
</dbReference>
<evidence type="ECO:0000313" key="3">
    <source>
        <dbReference type="Proteomes" id="UP000179807"/>
    </source>
</evidence>
<dbReference type="InterPro" id="IPR027417">
    <property type="entry name" value="P-loop_NTPase"/>
</dbReference>
<feature type="compositionally biased region" description="Polar residues" evidence="1">
    <location>
        <begin position="825"/>
        <end position="834"/>
    </location>
</feature>
<feature type="region of interest" description="Disordered" evidence="1">
    <location>
        <begin position="825"/>
        <end position="857"/>
    </location>
</feature>
<evidence type="ECO:0000313" key="2">
    <source>
        <dbReference type="EMBL" id="OHT14899.1"/>
    </source>
</evidence>
<feature type="region of interest" description="Disordered" evidence="1">
    <location>
        <begin position="126"/>
        <end position="150"/>
    </location>
</feature>
<organism evidence="2 3">
    <name type="scientific">Tritrichomonas foetus</name>
    <dbReference type="NCBI Taxonomy" id="1144522"/>
    <lineage>
        <taxon>Eukaryota</taxon>
        <taxon>Metamonada</taxon>
        <taxon>Parabasalia</taxon>
        <taxon>Tritrichomonadida</taxon>
        <taxon>Tritrichomonadidae</taxon>
        <taxon>Tritrichomonas</taxon>
    </lineage>
</organism>
<dbReference type="AlphaFoldDB" id="A0A1J4KUF2"/>
<feature type="compositionally biased region" description="Low complexity" evidence="1">
    <location>
        <begin position="129"/>
        <end position="150"/>
    </location>
</feature>
<evidence type="ECO:0000256" key="1">
    <source>
        <dbReference type="SAM" id="MobiDB-lite"/>
    </source>
</evidence>
<dbReference type="Proteomes" id="UP000179807">
    <property type="component" value="Unassembled WGS sequence"/>
</dbReference>
<keyword evidence="3" id="KW-1185">Reference proteome</keyword>
<feature type="compositionally biased region" description="Polar residues" evidence="1">
    <location>
        <begin position="7"/>
        <end position="22"/>
    </location>
</feature>
<accession>A0A1J4KUF2</accession>
<feature type="region of interest" description="Disordered" evidence="1">
    <location>
        <begin position="1188"/>
        <end position="1213"/>
    </location>
</feature>
<reference evidence="2" key="1">
    <citation type="submission" date="2016-10" db="EMBL/GenBank/DDBJ databases">
        <authorList>
            <person name="Benchimol M."/>
            <person name="Almeida L.G."/>
            <person name="Vasconcelos A.T."/>
            <person name="Perreira-Neves A."/>
            <person name="Rosa I.A."/>
            <person name="Tasca T."/>
            <person name="Bogo M.R."/>
            <person name="de Souza W."/>
        </authorList>
    </citation>
    <scope>NUCLEOTIDE SEQUENCE [LARGE SCALE GENOMIC DNA]</scope>
    <source>
        <strain evidence="2">K</strain>
    </source>
</reference>
<sequence>MFKASLPTGSFSARSSRATYQSPRPPNNPAPRYSSRRTQKLSNQEMNQNQTLNSFNKDVSDVSNSFQTQEIHEIPEFHEDPSPPLTFEQKNLQQNLDYLFVKNELNGIFDYALKIANLNNSNNSTKHVSFNNSKNNNSDNNKTENISNKVTNSNNLNLNLNIMKKYRNAFLEREYEPKLFKHFYTPVRDGFKNDLSADHTLEVQSYLHFKSDSLLKDLSIVFGTTLNESYIADPNPIFDAFLQTLQTETAPFLLPYQPYEKIPFPFIVCIGGPPGSGRTTVAQFFQKAFDCHIVDVRQDFTANGRSSKKGTSSKNLSQDLSNTAISAMDMPPEYPLLNAISVRYPDEKSAPNLIAQAMKEYMADSKGFVIDGFPNNKTQQSALDKALGIHGVCLKPSRMPTARSNPMNSNPASAKRTAKSSRAVSKSSRALLNCIDGYIITMYTESEENKENGSVKLVDPVSGNIFKIGFHHPGLADLLGVVPTHFEESAREIQSRLVDVPVNYPVLSTKQLAQYKAFAGALEKSCSNTIIVTECESALQVLEILDNFVSNLYAKSPGILVHESPMISLLRPTVIIRPQMCFSAITTWYRCLEEFGRPMADQSNLISTFSSKVELLSKAAMERYQLLISQKDERIDLCEAFMEKYHSQYDLTHNTANLNNMTNANISTTIRNDKNENKNETKENGADLSLAALFRKVWDMSIQIRNSNLELVDQIIDRCGLIELLLELRKAPKLVFIAMAHRLLNIMWFTDTFSHIPYMEINDRSRFPFFDELIVPKIPIPKYNFMCSVKPAPLKAFRSMYQINKLIESSKPELKSTNNNIANQINTSTSIDGRNNNTSNNTVTNTPRLARNNNINSTNNTSNYSISDALSNALSHIPGNGTGKATMNLSFHDFNNKRNSIERQRPTISRTTHEIDQAKLKENKNTERKHLAGIRGFDYLQEILQSLRERPEDKIFFNSDSACTALGIIKMEAKSSFETQPVKFAEEFFGHVEKLLDSKMVAQEAKISLKLYRRFTTLCKRKEVAMVNSVFDLRDSLMNYAYNKCTKEMEMFARKFRFMKQGGRLPRNVPLFRYDMSKINEDVLHLADLSMMIEPPIFTQELVSVKTMLELAQRIVNKGQKFTSASLFMETARECSNVNEIELMKLELALRVVECIECFDSQKFLRSFIRNKDDESKLNDIFKRPPQNIISESPKIFPRRPEKDEMSDDLSDFSYYSLEEEEEEFLEEEDE</sequence>
<dbReference type="PANTHER" id="PTHR16148">
    <property type="entry name" value="NF-KAPPA-B-REPRESSING FACTOR-RELATED"/>
    <property type="match status" value="1"/>
</dbReference>
<protein>
    <submittedName>
        <fullName evidence="2">Uncharacterized protein</fullName>
    </submittedName>
</protein>
<dbReference type="PANTHER" id="PTHR16148:SF14">
    <property type="entry name" value="MYND-TYPE DOMAIN-CONTAINING PROTEIN"/>
    <property type="match status" value="1"/>
</dbReference>
<gene>
    <name evidence="2" type="ORF">TRFO_14694</name>
</gene>
<feature type="compositionally biased region" description="Low complexity" evidence="1">
    <location>
        <begin position="412"/>
        <end position="422"/>
    </location>
</feature>
<dbReference type="VEuPathDB" id="TrichDB:TRFO_14694"/>
<dbReference type="Gene3D" id="3.40.50.300">
    <property type="entry name" value="P-loop containing nucleotide triphosphate hydrolases"/>
    <property type="match status" value="1"/>
</dbReference>
<feature type="region of interest" description="Disordered" evidence="1">
    <location>
        <begin position="397"/>
        <end position="422"/>
    </location>
</feature>
<dbReference type="EMBL" id="MLAK01000303">
    <property type="protein sequence ID" value="OHT14899.1"/>
    <property type="molecule type" value="Genomic_DNA"/>
</dbReference>
<dbReference type="SUPFAM" id="SSF52540">
    <property type="entry name" value="P-loop containing nucleoside triphosphate hydrolases"/>
    <property type="match status" value="1"/>
</dbReference>
<dbReference type="GO" id="GO:0005730">
    <property type="term" value="C:nucleolus"/>
    <property type="evidence" value="ECO:0007669"/>
    <property type="project" value="TreeGrafter"/>
</dbReference>
<name>A0A1J4KUF2_9EUKA</name>
<proteinExistence type="predicted"/>
<feature type="region of interest" description="Disordered" evidence="1">
    <location>
        <begin position="1"/>
        <end position="43"/>
    </location>
</feature>
<dbReference type="RefSeq" id="XP_068368035.1">
    <property type="nucleotide sequence ID" value="XM_068497967.1"/>
</dbReference>
<feature type="compositionally biased region" description="Polar residues" evidence="1">
    <location>
        <begin position="402"/>
        <end position="411"/>
    </location>
</feature>